<dbReference type="EMBL" id="KV426328">
    <property type="protein sequence ID" value="KZV82385.1"/>
    <property type="molecule type" value="Genomic_DNA"/>
</dbReference>
<gene>
    <name evidence="1" type="ORF">EXIGLDRAFT_346758</name>
</gene>
<accession>A0A165CG05</accession>
<dbReference type="InParanoid" id="A0A165CG05"/>
<keyword evidence="2" id="KW-1185">Reference proteome</keyword>
<sequence length="191" mass="20846">MHPPTLLRQGQGLAVEICRTQTCYVGYLCMAIATPVDLLRLPTGSTLHLLSTFLAITGPKLYHRALLANYGNIDSVVPRLRQTRSRNVTVVQQTVGCVLRAVFEARLSRMRHGSGTGSHLCLGGLTAMVSKLMTQCNDGEAESLGQVGHLHPYEDAPECKAARNTVSTLMTQDRSWPSRAVPESICRSEQS</sequence>
<reference evidence="1 2" key="1">
    <citation type="journal article" date="2016" name="Mol. Biol. Evol.">
        <title>Comparative Genomics of Early-Diverging Mushroom-Forming Fungi Provides Insights into the Origins of Lignocellulose Decay Capabilities.</title>
        <authorList>
            <person name="Nagy L.G."/>
            <person name="Riley R."/>
            <person name="Tritt A."/>
            <person name="Adam C."/>
            <person name="Daum C."/>
            <person name="Floudas D."/>
            <person name="Sun H."/>
            <person name="Yadav J.S."/>
            <person name="Pangilinan J."/>
            <person name="Larsson K.H."/>
            <person name="Matsuura K."/>
            <person name="Barry K."/>
            <person name="Labutti K."/>
            <person name="Kuo R."/>
            <person name="Ohm R.A."/>
            <person name="Bhattacharya S.S."/>
            <person name="Shirouzu T."/>
            <person name="Yoshinaga Y."/>
            <person name="Martin F.M."/>
            <person name="Grigoriev I.V."/>
            <person name="Hibbett D.S."/>
        </authorList>
    </citation>
    <scope>NUCLEOTIDE SEQUENCE [LARGE SCALE GENOMIC DNA]</scope>
    <source>
        <strain evidence="1 2">HHB12029</strain>
    </source>
</reference>
<evidence type="ECO:0000313" key="2">
    <source>
        <dbReference type="Proteomes" id="UP000077266"/>
    </source>
</evidence>
<dbReference type="AlphaFoldDB" id="A0A165CG05"/>
<name>A0A165CG05_EXIGL</name>
<proteinExistence type="predicted"/>
<organism evidence="1 2">
    <name type="scientific">Exidia glandulosa HHB12029</name>
    <dbReference type="NCBI Taxonomy" id="1314781"/>
    <lineage>
        <taxon>Eukaryota</taxon>
        <taxon>Fungi</taxon>
        <taxon>Dikarya</taxon>
        <taxon>Basidiomycota</taxon>
        <taxon>Agaricomycotina</taxon>
        <taxon>Agaricomycetes</taxon>
        <taxon>Auriculariales</taxon>
        <taxon>Exidiaceae</taxon>
        <taxon>Exidia</taxon>
    </lineage>
</organism>
<evidence type="ECO:0000313" key="1">
    <source>
        <dbReference type="EMBL" id="KZV82385.1"/>
    </source>
</evidence>
<dbReference type="Proteomes" id="UP000077266">
    <property type="component" value="Unassembled WGS sequence"/>
</dbReference>
<protein>
    <submittedName>
        <fullName evidence="1">Uncharacterized protein</fullName>
    </submittedName>
</protein>